<proteinExistence type="inferred from homology"/>
<dbReference type="Pfam" id="PF03401">
    <property type="entry name" value="TctC"/>
    <property type="match status" value="1"/>
</dbReference>
<sequence>MNVLTHNLRRGALLLAAISMSGAALAQDAYPSRPITLLVGFPSGGPADIAARIVAQGLTESLKQSVVVENRTGAGGNIATQAVAKAPADGYTILVATASFTLNAVQDPAKAGYDAVKDFVPVALVATQANAITVNANFPAKSIAELQSVMKSKSVNFATSGVGTSSHLSAAHLFRAIWKTDAVAIPYRGAGPAAVAVAAGDPPVSFTTATAVLPLVQQGKVRVLGVVSDTRIPSLPDVPTLAQSGYPQLTPSSTAVYVSSATPPAIRQKLNETINKFMAQPTYKEKFVAAGMEPVDGRSLAELQKYNTDEVRIWGEIVKAVGSDAK</sequence>
<dbReference type="Gene3D" id="3.40.190.150">
    <property type="entry name" value="Bordetella uptake gene, domain 1"/>
    <property type="match status" value="1"/>
</dbReference>
<dbReference type="EMBL" id="JAEQNA010000003">
    <property type="protein sequence ID" value="MBL0420957.1"/>
    <property type="molecule type" value="Genomic_DNA"/>
</dbReference>
<comment type="similarity">
    <text evidence="1">Belongs to the UPF0065 (bug) family.</text>
</comment>
<dbReference type="PANTHER" id="PTHR42928:SF5">
    <property type="entry name" value="BLR1237 PROTEIN"/>
    <property type="match status" value="1"/>
</dbReference>
<dbReference type="SUPFAM" id="SSF53850">
    <property type="entry name" value="Periplasmic binding protein-like II"/>
    <property type="match status" value="1"/>
</dbReference>
<comment type="caution">
    <text evidence="3">The sequence shown here is derived from an EMBL/GenBank/DDBJ whole genome shotgun (WGS) entry which is preliminary data.</text>
</comment>
<feature type="chain" id="PRO_5036699237" evidence="2">
    <location>
        <begin position="27"/>
        <end position="326"/>
    </location>
</feature>
<evidence type="ECO:0000256" key="1">
    <source>
        <dbReference type="ARBA" id="ARBA00006987"/>
    </source>
</evidence>
<dbReference type="RefSeq" id="WP_201684020.1">
    <property type="nucleotide sequence ID" value="NZ_JAEQNA010000003.1"/>
</dbReference>
<keyword evidence="2" id="KW-0732">Signal</keyword>
<dbReference type="Proteomes" id="UP000613011">
    <property type="component" value="Unassembled WGS sequence"/>
</dbReference>
<organism evidence="3 4">
    <name type="scientific">Ramlibacter aurantiacus</name>
    <dbReference type="NCBI Taxonomy" id="2801330"/>
    <lineage>
        <taxon>Bacteria</taxon>
        <taxon>Pseudomonadati</taxon>
        <taxon>Pseudomonadota</taxon>
        <taxon>Betaproteobacteria</taxon>
        <taxon>Burkholderiales</taxon>
        <taxon>Comamonadaceae</taxon>
        <taxon>Ramlibacter</taxon>
    </lineage>
</organism>
<accession>A0A936ZHE3</accession>
<dbReference type="PANTHER" id="PTHR42928">
    <property type="entry name" value="TRICARBOXYLATE-BINDING PROTEIN"/>
    <property type="match status" value="1"/>
</dbReference>
<evidence type="ECO:0000256" key="2">
    <source>
        <dbReference type="SAM" id="SignalP"/>
    </source>
</evidence>
<dbReference type="AlphaFoldDB" id="A0A936ZHE3"/>
<dbReference type="InterPro" id="IPR042100">
    <property type="entry name" value="Bug_dom1"/>
</dbReference>
<gene>
    <name evidence="3" type="ORF">JI739_11420</name>
</gene>
<protein>
    <submittedName>
        <fullName evidence="3">Tripartite tricarboxylate transporter substrate binding protein</fullName>
    </submittedName>
</protein>
<keyword evidence="4" id="KW-1185">Reference proteome</keyword>
<evidence type="ECO:0000313" key="4">
    <source>
        <dbReference type="Proteomes" id="UP000613011"/>
    </source>
</evidence>
<name>A0A936ZHE3_9BURK</name>
<dbReference type="InterPro" id="IPR005064">
    <property type="entry name" value="BUG"/>
</dbReference>
<dbReference type="Gene3D" id="3.40.190.10">
    <property type="entry name" value="Periplasmic binding protein-like II"/>
    <property type="match status" value="1"/>
</dbReference>
<feature type="signal peptide" evidence="2">
    <location>
        <begin position="1"/>
        <end position="26"/>
    </location>
</feature>
<reference evidence="3" key="1">
    <citation type="submission" date="2021-01" db="EMBL/GenBank/DDBJ databases">
        <title>Ramlibacter sp. strain AW1 16S ribosomal RNA gene Genome sequencing and assembly.</title>
        <authorList>
            <person name="Kang M."/>
        </authorList>
    </citation>
    <scope>NUCLEOTIDE SEQUENCE</scope>
    <source>
        <strain evidence="3">AW1</strain>
    </source>
</reference>
<evidence type="ECO:0000313" key="3">
    <source>
        <dbReference type="EMBL" id="MBL0420957.1"/>
    </source>
</evidence>
<dbReference type="PIRSF" id="PIRSF017082">
    <property type="entry name" value="YflP"/>
    <property type="match status" value="1"/>
</dbReference>